<sequence>MSTPLDGDYILEQYEALRLQALGGNATGKCGHGLALFLSRGMSAWISALSALVGPPGLPRCEMEAPVVALAELPLTNRADLTVLLAGMILACHEEGGTMSVTSKVTGEHLSRLAYLYVRQSSLRQVQENRESTARQYDLKRRAQALGWNSEQIVVIDEDLGLSGTSSAQRNGFQRLVAEVGLGRVGLVMGLEVSRLARSSTDWHRLLEICALSETLILDEDGLYDPSHFNDRLLLGLKGTMSEAELHVLKARLVGGQLNKARR</sequence>
<name>A0A6V8NXC2_9ACTN</name>
<evidence type="ECO:0000313" key="2">
    <source>
        <dbReference type="EMBL" id="GFP23176.1"/>
    </source>
</evidence>
<proteinExistence type="predicted"/>
<organism evidence="2 3">
    <name type="scientific">Candidatus Hakubella thermalkaliphila</name>
    <dbReference type="NCBI Taxonomy" id="2754717"/>
    <lineage>
        <taxon>Bacteria</taxon>
        <taxon>Bacillati</taxon>
        <taxon>Actinomycetota</taxon>
        <taxon>Actinomycetota incertae sedis</taxon>
        <taxon>Candidatus Hakubellales</taxon>
        <taxon>Candidatus Hakubellaceae</taxon>
        <taxon>Candidatus Hakubella</taxon>
    </lineage>
</organism>
<accession>A0A6V8NXC2</accession>
<dbReference type="PANTHER" id="PTHR30461">
    <property type="entry name" value="DNA-INVERTASE FROM LAMBDOID PROPHAGE"/>
    <property type="match status" value="1"/>
</dbReference>
<dbReference type="GO" id="GO:0000150">
    <property type="term" value="F:DNA strand exchange activity"/>
    <property type="evidence" value="ECO:0007669"/>
    <property type="project" value="InterPro"/>
</dbReference>
<feature type="non-terminal residue" evidence="2">
    <location>
        <position position="263"/>
    </location>
</feature>
<reference evidence="2 3" key="1">
    <citation type="journal article" date="2020" name="Front. Microbiol.">
        <title>Single-cell genomics of novel Actinobacteria with the Wood-Ljungdahl pathway discovered in a serpentinizing system.</title>
        <authorList>
            <person name="Merino N."/>
            <person name="Kawai M."/>
            <person name="Boyd E.S."/>
            <person name="Colman D.R."/>
            <person name="McGlynn S.E."/>
            <person name="Nealson K.H."/>
            <person name="Kurokawa K."/>
            <person name="Hongoh Y."/>
        </authorList>
    </citation>
    <scope>NUCLEOTIDE SEQUENCE [LARGE SCALE GENOMIC DNA]</scope>
    <source>
        <strain evidence="2 3">S09_30</strain>
    </source>
</reference>
<evidence type="ECO:0000259" key="1">
    <source>
        <dbReference type="PROSITE" id="PS51736"/>
    </source>
</evidence>
<gene>
    <name evidence="2" type="ORF">HKBW3S09_00643</name>
</gene>
<evidence type="ECO:0000313" key="3">
    <source>
        <dbReference type="Proteomes" id="UP000585609"/>
    </source>
</evidence>
<dbReference type="CDD" id="cd00338">
    <property type="entry name" value="Ser_Recombinase"/>
    <property type="match status" value="1"/>
</dbReference>
<dbReference type="EMBL" id="BLRW01000063">
    <property type="protein sequence ID" value="GFP23176.1"/>
    <property type="molecule type" value="Genomic_DNA"/>
</dbReference>
<comment type="caution">
    <text evidence="2">The sequence shown here is derived from an EMBL/GenBank/DDBJ whole genome shotgun (WGS) entry which is preliminary data.</text>
</comment>
<dbReference type="PROSITE" id="PS51736">
    <property type="entry name" value="RECOMBINASES_3"/>
    <property type="match status" value="1"/>
</dbReference>
<dbReference type="InterPro" id="IPR050639">
    <property type="entry name" value="SSR_resolvase"/>
</dbReference>
<protein>
    <recommendedName>
        <fullName evidence="1">Resolvase/invertase-type recombinase catalytic domain-containing protein</fullName>
    </recommendedName>
</protein>
<dbReference type="InterPro" id="IPR036162">
    <property type="entry name" value="Resolvase-like_N_sf"/>
</dbReference>
<dbReference type="Gene3D" id="3.40.50.1390">
    <property type="entry name" value="Resolvase, N-terminal catalytic domain"/>
    <property type="match status" value="1"/>
</dbReference>
<dbReference type="InterPro" id="IPR006119">
    <property type="entry name" value="Resolv_N"/>
</dbReference>
<dbReference type="SUPFAM" id="SSF53041">
    <property type="entry name" value="Resolvase-like"/>
    <property type="match status" value="1"/>
</dbReference>
<dbReference type="PANTHER" id="PTHR30461:SF23">
    <property type="entry name" value="DNA RECOMBINASE-RELATED"/>
    <property type="match status" value="1"/>
</dbReference>
<dbReference type="Proteomes" id="UP000585609">
    <property type="component" value="Unassembled WGS sequence"/>
</dbReference>
<feature type="domain" description="Resolvase/invertase-type recombinase catalytic" evidence="1">
    <location>
        <begin position="113"/>
        <end position="263"/>
    </location>
</feature>
<dbReference type="GO" id="GO:0003677">
    <property type="term" value="F:DNA binding"/>
    <property type="evidence" value="ECO:0007669"/>
    <property type="project" value="InterPro"/>
</dbReference>
<dbReference type="Pfam" id="PF00239">
    <property type="entry name" value="Resolvase"/>
    <property type="match status" value="1"/>
</dbReference>
<dbReference type="AlphaFoldDB" id="A0A6V8NXC2"/>
<dbReference type="SMART" id="SM00857">
    <property type="entry name" value="Resolvase"/>
    <property type="match status" value="1"/>
</dbReference>